<dbReference type="InterPro" id="IPR039509">
    <property type="entry name" value="SPATA31"/>
</dbReference>
<reference evidence="10" key="3">
    <citation type="submission" date="2025-09" db="UniProtKB">
        <authorList>
            <consortium name="Ensembl"/>
        </authorList>
    </citation>
    <scope>IDENTIFICATION</scope>
    <source>
        <strain evidence="10">Brown Norway</strain>
    </source>
</reference>
<comment type="similarity">
    <text evidence="5">Belongs to the SPATA31 family.</text>
</comment>
<reference evidence="10" key="1">
    <citation type="submission" date="2024-01" db="EMBL/GenBank/DDBJ databases">
        <title>GRCr8: a new rat reference genome assembly contstructed from accurate long reads and long range scaffolding.</title>
        <authorList>
            <person name="Doris P.A."/>
            <person name="Kalbfleisch T."/>
            <person name="Li K."/>
            <person name="Howe K."/>
            <person name="Wood J."/>
        </authorList>
    </citation>
    <scope>NUCLEOTIDE SEQUENCE [LARGE SCALE GENOMIC DNA]</scope>
    <source>
        <strain evidence="10">Brown Norway</strain>
    </source>
</reference>
<feature type="region of interest" description="Disordered" evidence="6">
    <location>
        <begin position="796"/>
        <end position="862"/>
    </location>
</feature>
<accession>F1LWV6</accession>
<dbReference type="AlphaFoldDB" id="F1LWV6"/>
<evidence type="ECO:0000256" key="5">
    <source>
        <dbReference type="ARBA" id="ARBA00035009"/>
    </source>
</evidence>
<dbReference type="PANTHER" id="PTHR21859">
    <property type="entry name" value="ACROSOME-SPECIFIC PROTEIN"/>
    <property type="match status" value="1"/>
</dbReference>
<dbReference type="RGD" id="2320471">
    <property type="gene designation" value="Spata31f1"/>
</dbReference>
<feature type="transmembrane region" description="Helical" evidence="7">
    <location>
        <begin position="7"/>
        <end position="29"/>
    </location>
</feature>
<evidence type="ECO:0000313" key="11">
    <source>
        <dbReference type="Proteomes" id="UP000002494"/>
    </source>
</evidence>
<reference evidence="10" key="2">
    <citation type="submission" date="2025-08" db="UniProtKB">
        <authorList>
            <consortium name="Ensembl"/>
        </authorList>
    </citation>
    <scope>IDENTIFICATION</scope>
    <source>
        <strain evidence="10">Brown Norway</strain>
    </source>
</reference>
<dbReference type="Pfam" id="PF14650">
    <property type="entry name" value="FAM75"/>
    <property type="match status" value="2"/>
</dbReference>
<feature type="region of interest" description="Disordered" evidence="6">
    <location>
        <begin position="1223"/>
        <end position="1276"/>
    </location>
</feature>
<name>F1LWV6_RAT</name>
<dbReference type="Pfam" id="PF15371">
    <property type="entry name" value="DUF4599"/>
    <property type="match status" value="1"/>
</dbReference>
<feature type="compositionally biased region" description="Basic and acidic residues" evidence="6">
    <location>
        <begin position="848"/>
        <end position="860"/>
    </location>
</feature>
<keyword evidence="11" id="KW-1185">Reference proteome</keyword>
<dbReference type="InParanoid" id="F1LWV6"/>
<proteinExistence type="inferred from homology"/>
<dbReference type="Bgee" id="ENSRNOG00000042596">
    <property type="expression patterns" value="Expressed in testis and 7 other cell types or tissues"/>
</dbReference>
<dbReference type="KEGG" id="rno:100361292"/>
<evidence type="ECO:0000256" key="6">
    <source>
        <dbReference type="SAM" id="MobiDB-lite"/>
    </source>
</evidence>
<evidence type="ECO:0000256" key="3">
    <source>
        <dbReference type="ARBA" id="ARBA00022989"/>
    </source>
</evidence>
<dbReference type="VEuPathDB" id="HostDB:ENSRNOG00000042596"/>
<sequence length="1329" mass="149151">MLSSTGFLWDTECSSYVYFYIFIIVLVVWQVRQNYRGLKCEHKRSCCRRHQKVRQRARDAASRARRLSREEAEKPWELLSIMKSWIPKEGSVRQLLCLDPGCQICEAATLEIRQLLQSEKNQLSPALLRLPQGSVCLEMLPISSESFQWSEELYSGPSTNFPVAPGNQTLTHLTEQFTQSTSADGVQICWTDHLQVGQDFHPTDMPMAPETVMSSRLEESAVFANEEDMVDSNLNYIQQLQEHEALDSQFPFQTLNPQITHATHPMSVSIVTDVPQPFLSPEVLRLLELHVKKLMHFQRWGLPRRVEESLKQLMPNPPMYFQPEHNQPVPFILNTNSQDYVHRFGGMSPQTWYSYMDRQPIQTFWVSEWSSLDQRLPCKPIPSPMEKPLPIPDYELLVRDLCLLPKAQADDFQSNLQKKFTQLFFGLPSMHSESLGSTFLCTQGVSKDTFKPSYKDPPFLKELPLFPLPKAALPPSSTSPNESLCEHQQRAQIGVPFLTLSECKTLEWHLLQRQLQLQWGLPAVIPGSPYTQSHTQYKLCNKAKPCETLKASRPRKSFSVLTRELFFIPRHARRLLEFHLQKQLIHQRWGLPQRIQHSIHMLLSSPDQQSLSCMGGSLPDVSISQPENPEVDRSGGVFSSTAGKGSIPMPHLFAEAKAILKSHVHTKCEQIHKCKFPACVQSSRDHRIPGNMAAGTLFPNIPQGQPLELQAENNPDLHQEVVPWKQMDLDQDTQAFSGAFIEHCRRPQALSEETIKKLETTLRHKYLAFLSGLQALYCVAPTRAISPTVDQFVITNMPRPVKSPQKPVRQKSPSEGPCLSGLVSGPQDDNETSANIEEELQPGVQMDGRTEKVPPEREPLLNRPYSFNTEIMEKLNFHLKKKVLEIKLGLPLKANALQESSAADPESDSIQESLGSPCLSESTLFQEQPASGDLPPAPDPNEVHLELPATAVPAAFQEQERPSSRAVPHSSAPQGPRPLYFYRNMIEAQVHYVQMGTGEETPNLGEPFSTESQSSRKSKSSGHVPTMTGRNLGKPKAAGDLGEGDAGLLLSLVSQKPHQDGELEVEKKTLHRTPQGSSQQGHNFQPEGVCPHSPRESPELEFPAPPPEIFMEIDSEQDTEDSQIEDSIVLEAARIAEVPHSEVSQASQASQTSQASQAPQGLPSPCSPIQRKPFQAQPCPGHFSPGRMMPASPNTRPSHLPEAGLKNKMKFFLHSINPKTKSRTYTEPPVVFTPGKVAKTSKENVERGLLRTKSPTKKTRSEDFRGPKAQSLSSEKPVIAPYLTPSYILDSKFWPRSRQLGPVSVLGSSHYCPRHCPRLAYATQQRNPP</sequence>
<dbReference type="CTD" id="259308"/>
<protein>
    <submittedName>
        <fullName evidence="10">SPATA31 subfamily F member 1</fullName>
    </submittedName>
</protein>
<dbReference type="GeneTree" id="ENSGT00950000183043"/>
<keyword evidence="2 7" id="KW-0812">Transmembrane</keyword>
<dbReference type="eggNOG" id="ENOG502SM6T">
    <property type="taxonomic scope" value="Eukaryota"/>
</dbReference>
<dbReference type="Ensembl" id="ENSRNOT00000068752.5">
    <property type="protein sequence ID" value="ENSRNOP00000060840.5"/>
    <property type="gene ID" value="ENSRNOG00000042596.5"/>
</dbReference>
<comment type="subcellular location">
    <subcellularLocation>
        <location evidence="1">Membrane</location>
        <topology evidence="1">Single-pass membrane protein</topology>
    </subcellularLocation>
</comment>
<feature type="region of interest" description="Disordered" evidence="6">
    <location>
        <begin position="956"/>
        <end position="975"/>
    </location>
</feature>
<organism evidence="10 11">
    <name type="scientific">Rattus norvegicus</name>
    <name type="common">Rat</name>
    <dbReference type="NCBI Taxonomy" id="10116"/>
    <lineage>
        <taxon>Eukaryota</taxon>
        <taxon>Metazoa</taxon>
        <taxon>Chordata</taxon>
        <taxon>Craniata</taxon>
        <taxon>Vertebrata</taxon>
        <taxon>Euteleostomi</taxon>
        <taxon>Mammalia</taxon>
        <taxon>Eutheria</taxon>
        <taxon>Euarchontoglires</taxon>
        <taxon>Glires</taxon>
        <taxon>Rodentia</taxon>
        <taxon>Myomorpha</taxon>
        <taxon>Muroidea</taxon>
        <taxon>Muridae</taxon>
        <taxon>Murinae</taxon>
        <taxon>Rattus</taxon>
    </lineage>
</organism>
<feature type="domain" description="SPATA31" evidence="8">
    <location>
        <begin position="472"/>
        <end position="601"/>
    </location>
</feature>
<dbReference type="Proteomes" id="UP000002494">
    <property type="component" value="Chromosome 5"/>
</dbReference>
<dbReference type="PaxDb" id="10116-ENSRNOP00000060840"/>
<dbReference type="HOGENOM" id="CLU_007854_0_1_1"/>
<gene>
    <name evidence="10 12" type="primary">Spata31f1</name>
    <name evidence="12" type="synonym">Fam205a</name>
</gene>
<dbReference type="STRING" id="10116.ENSRNOP00000060840"/>
<dbReference type="AGR" id="RGD:2320471"/>
<evidence type="ECO:0000256" key="7">
    <source>
        <dbReference type="SAM" id="Phobius"/>
    </source>
</evidence>
<feature type="compositionally biased region" description="Low complexity" evidence="6">
    <location>
        <begin position="1144"/>
        <end position="1158"/>
    </location>
</feature>
<evidence type="ECO:0000256" key="4">
    <source>
        <dbReference type="ARBA" id="ARBA00023136"/>
    </source>
</evidence>
<feature type="compositionally biased region" description="Basic and acidic residues" evidence="6">
    <location>
        <begin position="1057"/>
        <end position="1068"/>
    </location>
</feature>
<feature type="region of interest" description="Disordered" evidence="6">
    <location>
        <begin position="1056"/>
        <end position="1202"/>
    </location>
</feature>
<feature type="domain" description="SPATA31" evidence="8">
    <location>
        <begin position="412"/>
        <end position="447"/>
    </location>
</feature>
<evidence type="ECO:0000313" key="10">
    <source>
        <dbReference type="Ensembl" id="ENSRNOP00000060840.5"/>
    </source>
</evidence>
<feature type="compositionally biased region" description="Basic and acidic residues" evidence="6">
    <location>
        <begin position="1240"/>
        <end position="1249"/>
    </location>
</feature>
<feature type="compositionally biased region" description="Acidic residues" evidence="6">
    <location>
        <begin position="828"/>
        <end position="840"/>
    </location>
</feature>
<keyword evidence="3 7" id="KW-1133">Transmembrane helix</keyword>
<dbReference type="GlyGen" id="F1LWV6">
    <property type="glycosylation" value="1 site"/>
</dbReference>
<evidence type="ECO:0000256" key="2">
    <source>
        <dbReference type="ARBA" id="ARBA00022692"/>
    </source>
</evidence>
<feature type="compositionally biased region" description="Polar residues" evidence="6">
    <location>
        <begin position="1072"/>
        <end position="1083"/>
    </location>
</feature>
<dbReference type="OMA" id="CRCHQKV"/>
<feature type="compositionally biased region" description="Acidic residues" evidence="6">
    <location>
        <begin position="1111"/>
        <end position="1124"/>
    </location>
</feature>
<evidence type="ECO:0000259" key="9">
    <source>
        <dbReference type="Pfam" id="PF15371"/>
    </source>
</evidence>
<dbReference type="PANTHER" id="PTHR21859:SF62">
    <property type="entry name" value="FAMILY WITH SEQUENCE SIMILARITY 205, MEMBER A1-RELATED"/>
    <property type="match status" value="1"/>
</dbReference>
<evidence type="ECO:0000259" key="8">
    <source>
        <dbReference type="Pfam" id="PF14650"/>
    </source>
</evidence>
<feature type="domain" description="SPATA31-like" evidence="9">
    <location>
        <begin position="52"/>
        <end position="136"/>
    </location>
</feature>
<evidence type="ECO:0000313" key="12">
    <source>
        <dbReference type="RGD" id="2320471"/>
    </source>
</evidence>
<dbReference type="InterPro" id="IPR027970">
    <property type="entry name" value="SPATA31-like"/>
</dbReference>
<dbReference type="GO" id="GO:0016020">
    <property type="term" value="C:membrane"/>
    <property type="evidence" value="ECO:0007669"/>
    <property type="project" value="UniProtKB-SubCell"/>
</dbReference>
<evidence type="ECO:0000256" key="1">
    <source>
        <dbReference type="ARBA" id="ARBA00004167"/>
    </source>
</evidence>
<feature type="region of interest" description="Disordered" evidence="6">
    <location>
        <begin position="998"/>
        <end position="1043"/>
    </location>
</feature>
<keyword evidence="4 7" id="KW-0472">Membrane</keyword>